<comment type="caution">
    <text evidence="3">The sequence shown here is derived from an EMBL/GenBank/DDBJ whole genome shotgun (WGS) entry which is preliminary data.</text>
</comment>
<name>A0ABS3DLM8_9BACT</name>
<dbReference type="PROSITE" id="PS51257">
    <property type="entry name" value="PROKAR_LIPOPROTEIN"/>
    <property type="match status" value="1"/>
</dbReference>
<feature type="signal peptide" evidence="2">
    <location>
        <begin position="1"/>
        <end position="20"/>
    </location>
</feature>
<gene>
    <name evidence="3" type="ORF">JYK02_32405</name>
</gene>
<sequence>MLTRLVKSAFVVMGLGFALACGGAETADTEQTEGVSTEAQAPAMEAVPGEKTQANLDTGCGGFMKRCCQGKYCNAGYECSPSTLTCLH</sequence>
<dbReference type="RefSeq" id="WP_207056760.1">
    <property type="nucleotide sequence ID" value="NZ_JAFIMU010000010.1"/>
</dbReference>
<evidence type="ECO:0000256" key="2">
    <source>
        <dbReference type="SAM" id="SignalP"/>
    </source>
</evidence>
<feature type="region of interest" description="Disordered" evidence="1">
    <location>
        <begin position="29"/>
        <end position="48"/>
    </location>
</feature>
<evidence type="ECO:0000256" key="1">
    <source>
        <dbReference type="SAM" id="MobiDB-lite"/>
    </source>
</evidence>
<evidence type="ECO:0000313" key="4">
    <source>
        <dbReference type="Proteomes" id="UP000664052"/>
    </source>
</evidence>
<proteinExistence type="predicted"/>
<evidence type="ECO:0008006" key="5">
    <source>
        <dbReference type="Google" id="ProtNLM"/>
    </source>
</evidence>
<feature type="chain" id="PRO_5045051205" description="Dickkopf N-terminal cysteine-rich domain-containing protein" evidence="2">
    <location>
        <begin position="21"/>
        <end position="88"/>
    </location>
</feature>
<protein>
    <recommendedName>
        <fullName evidence="5">Dickkopf N-terminal cysteine-rich domain-containing protein</fullName>
    </recommendedName>
</protein>
<keyword evidence="4" id="KW-1185">Reference proteome</keyword>
<dbReference type="EMBL" id="JAFIMU010000010">
    <property type="protein sequence ID" value="MBN8232226.1"/>
    <property type="molecule type" value="Genomic_DNA"/>
</dbReference>
<organism evidence="3 4">
    <name type="scientific">Corallococcus macrosporus</name>
    <dbReference type="NCBI Taxonomy" id="35"/>
    <lineage>
        <taxon>Bacteria</taxon>
        <taxon>Pseudomonadati</taxon>
        <taxon>Myxococcota</taxon>
        <taxon>Myxococcia</taxon>
        <taxon>Myxococcales</taxon>
        <taxon>Cystobacterineae</taxon>
        <taxon>Myxococcaceae</taxon>
        <taxon>Corallococcus</taxon>
    </lineage>
</organism>
<evidence type="ECO:0000313" key="3">
    <source>
        <dbReference type="EMBL" id="MBN8232226.1"/>
    </source>
</evidence>
<reference evidence="3 4" key="1">
    <citation type="submission" date="2021-02" db="EMBL/GenBank/DDBJ databases">
        <title>De Novo genome assembly of isolated myxobacteria.</title>
        <authorList>
            <person name="Stevens D.C."/>
        </authorList>
    </citation>
    <scope>NUCLEOTIDE SEQUENCE [LARGE SCALE GENOMIC DNA]</scope>
    <source>
        <strain evidence="3 4">ATCC 29039</strain>
    </source>
</reference>
<dbReference type="Proteomes" id="UP000664052">
    <property type="component" value="Unassembled WGS sequence"/>
</dbReference>
<accession>A0ABS3DLM8</accession>
<keyword evidence="2" id="KW-0732">Signal</keyword>